<feature type="signal peptide" evidence="2">
    <location>
        <begin position="1"/>
        <end position="23"/>
    </location>
</feature>
<feature type="domain" description="Type VII secretion system protein EssD-like" evidence="3">
    <location>
        <begin position="133"/>
        <end position="241"/>
    </location>
</feature>
<accession>A0A653IG40</accession>
<dbReference type="Proteomes" id="UP000439752">
    <property type="component" value="Unassembled WGS sequence"/>
</dbReference>
<feature type="compositionally biased region" description="Polar residues" evidence="1">
    <location>
        <begin position="82"/>
        <end position="92"/>
    </location>
</feature>
<feature type="compositionally biased region" description="Low complexity" evidence="1">
    <location>
        <begin position="284"/>
        <end position="303"/>
    </location>
</feature>
<evidence type="ECO:0000313" key="5">
    <source>
        <dbReference type="Proteomes" id="UP000439752"/>
    </source>
</evidence>
<feature type="region of interest" description="Disordered" evidence="1">
    <location>
        <begin position="24"/>
        <end position="95"/>
    </location>
</feature>
<feature type="region of interest" description="Disordered" evidence="1">
    <location>
        <begin position="265"/>
        <end position="325"/>
    </location>
</feature>
<protein>
    <recommendedName>
        <fullName evidence="3">Type VII secretion system protein EssD-like domain-containing protein</fullName>
    </recommendedName>
</protein>
<keyword evidence="5" id="KW-1185">Reference proteome</keyword>
<dbReference type="RefSeq" id="WP_159173935.1">
    <property type="nucleotide sequence ID" value="NZ_LR732312.1"/>
</dbReference>
<dbReference type="EMBL" id="CABWKQ010000032">
    <property type="protein sequence ID" value="VWX38240.1"/>
    <property type="molecule type" value="Genomic_DNA"/>
</dbReference>
<feature type="compositionally biased region" description="Polar residues" evidence="1">
    <location>
        <begin position="308"/>
        <end position="319"/>
    </location>
</feature>
<organism evidence="4 5">
    <name type="scientific">Exiguobacterium oxidotolerans</name>
    <dbReference type="NCBI Taxonomy" id="223958"/>
    <lineage>
        <taxon>Bacteria</taxon>
        <taxon>Bacillati</taxon>
        <taxon>Bacillota</taxon>
        <taxon>Bacilli</taxon>
        <taxon>Bacillales</taxon>
        <taxon>Bacillales Family XII. Incertae Sedis</taxon>
        <taxon>Exiguobacterium</taxon>
    </lineage>
</organism>
<dbReference type="Pfam" id="PF13930">
    <property type="entry name" value="Endonuclea_NS_2"/>
    <property type="match status" value="1"/>
</dbReference>
<evidence type="ECO:0000256" key="1">
    <source>
        <dbReference type="SAM" id="MobiDB-lite"/>
    </source>
</evidence>
<keyword evidence="2" id="KW-0732">Signal</keyword>
<feature type="chain" id="PRO_5039042655" description="Type VII secretion system protein EssD-like domain-containing protein" evidence="2">
    <location>
        <begin position="24"/>
        <end position="352"/>
    </location>
</feature>
<sequence length="352" mass="38453">MKKKITYLALPLTVLLMTGCANEEDASTELKVEERIPKETAPEAKEDVKEPKKEATTVAKVVKETPEKTTPKKDDSEEKTDTTQQMPATNNDPFAGYTQIQVDGGDLSGSRQANVVVDIGFGDRKYWAFTNKHGQLVKVIAKKIILQNDNTENVTSAGRYYHDEAKVPGVEHRDLDEGHVIADSLGGVSNAYNITPQDSTLNRHGDQAYMEDNIRKAGGATNFEAIITYETTKTQIPSSYKYTYTLKGNVIVDKFDNVNPDGVNASLGLTESQESKPKAEPKAAPKAKAPAASTPTKPKAEPAGDVSSVDTNANGQVTIQEAKDAGFSMPIRSDHWLYPYMRDNDHDGMVGE</sequence>
<dbReference type="AlphaFoldDB" id="A0A653IG40"/>
<dbReference type="PROSITE" id="PS51257">
    <property type="entry name" value="PROKAR_LIPOPROTEIN"/>
    <property type="match status" value="1"/>
</dbReference>
<evidence type="ECO:0000313" key="4">
    <source>
        <dbReference type="EMBL" id="VWX38240.1"/>
    </source>
</evidence>
<proteinExistence type="predicted"/>
<name>A0A653IG40_9BACL</name>
<gene>
    <name evidence="4" type="ORF">EXIGUO9Y_380004</name>
</gene>
<dbReference type="InterPro" id="IPR044927">
    <property type="entry name" value="Endonuclea_NS_2"/>
</dbReference>
<evidence type="ECO:0000259" key="3">
    <source>
        <dbReference type="Pfam" id="PF13930"/>
    </source>
</evidence>
<reference evidence="4 5" key="1">
    <citation type="submission" date="2019-10" db="EMBL/GenBank/DDBJ databases">
        <authorList>
            <person name="Karimi E."/>
        </authorList>
    </citation>
    <scope>NUCLEOTIDE SEQUENCE [LARGE SCALE GENOMIC DNA]</scope>
    <source>
        <strain evidence="4">Exiguobacterium sp. 9Y</strain>
    </source>
</reference>
<evidence type="ECO:0000256" key="2">
    <source>
        <dbReference type="SAM" id="SignalP"/>
    </source>
</evidence>
<feature type="compositionally biased region" description="Basic and acidic residues" evidence="1">
    <location>
        <begin position="28"/>
        <end position="81"/>
    </location>
</feature>
<feature type="compositionally biased region" description="Basic and acidic residues" evidence="1">
    <location>
        <begin position="273"/>
        <end position="283"/>
    </location>
</feature>